<proteinExistence type="predicted"/>
<dbReference type="EMBL" id="JAECZB010000096">
    <property type="protein sequence ID" value="MBH8555563.1"/>
    <property type="molecule type" value="Genomic_DNA"/>
</dbReference>
<comment type="caution">
    <text evidence="1">The sequence shown here is derived from an EMBL/GenBank/DDBJ whole genome shotgun (WGS) entry which is preliminary data.</text>
</comment>
<evidence type="ECO:0000313" key="2">
    <source>
        <dbReference type="Proteomes" id="UP000599391"/>
    </source>
</evidence>
<sequence length="131" mass="14621">MYTSEKVRSISSTLPSLNLADLQLLKAEIESIIRTKNIKWIALEPTTDVKTSEVTSSKVYKKTFAQSLGGIEFAHTLSSPVTTGTLDEEMKITEPAKKPSRPLGIWKGQIEISEDFYKTSSDIYSEFGIEE</sequence>
<evidence type="ECO:0000313" key="1">
    <source>
        <dbReference type="EMBL" id="MBH8555563.1"/>
    </source>
</evidence>
<name>A0A8J7HHD3_9CYAN</name>
<reference evidence="1 2" key="1">
    <citation type="journal article" date="2021" name="Int. J. Syst. Evol. Microbiol.">
        <title>Amazonocrinis nigriterrae gen. nov., sp. nov., Atlanticothrix silvestris gen. nov., sp. nov. and Dendronalium phyllosphericum gen. nov., sp. nov., nostocacean cyanobacteria from Brazilian environments.</title>
        <authorList>
            <person name="Alvarenga D.O."/>
            <person name="Andreote A.P.D."/>
            <person name="Branco L.H.Z."/>
            <person name="Delbaje E."/>
            <person name="Cruz R.B."/>
            <person name="Varani A.M."/>
            <person name="Fiore M.F."/>
        </authorList>
    </citation>
    <scope>NUCLEOTIDE SEQUENCE [LARGE SCALE GENOMIC DNA]</scope>
    <source>
        <strain evidence="1 2">CENA357</strain>
    </source>
</reference>
<keyword evidence="2" id="KW-1185">Reference proteome</keyword>
<dbReference type="AlphaFoldDB" id="A0A8J7HHD3"/>
<dbReference type="Proteomes" id="UP000599391">
    <property type="component" value="Unassembled WGS sequence"/>
</dbReference>
<protein>
    <submittedName>
        <fullName evidence="1">Uncharacterized protein</fullName>
    </submittedName>
</protein>
<organism evidence="1 2">
    <name type="scientific">Atlanticothrix silvestris CENA357</name>
    <dbReference type="NCBI Taxonomy" id="1725252"/>
    <lineage>
        <taxon>Bacteria</taxon>
        <taxon>Bacillati</taxon>
        <taxon>Cyanobacteriota</taxon>
        <taxon>Cyanophyceae</taxon>
        <taxon>Nostocales</taxon>
        <taxon>Nodulariaceae</taxon>
        <taxon>Atlanticothrix</taxon>
        <taxon>Atlanticothrix silvestris</taxon>
    </lineage>
</organism>
<accession>A0A8J7HHD3</accession>
<dbReference type="RefSeq" id="WP_214441775.1">
    <property type="nucleotide sequence ID" value="NZ_JAECZB010000096.1"/>
</dbReference>
<gene>
    <name evidence="1" type="ORF">I8751_25110</name>
</gene>